<feature type="domain" description="DUF6314" evidence="1">
    <location>
        <begin position="7"/>
        <end position="136"/>
    </location>
</feature>
<dbReference type="Proteomes" id="UP000825009">
    <property type="component" value="Chromosome"/>
</dbReference>
<accession>A0A8F6TSD7</accession>
<protein>
    <submittedName>
        <fullName evidence="2">Trigger factor</fullName>
    </submittedName>
</protein>
<reference evidence="2 3" key="1">
    <citation type="submission" date="2021-07" db="EMBL/GenBank/DDBJ databases">
        <title>A novel Jannaschia species isolated from marine dinoflagellate Ceratoperidinium margalefii.</title>
        <authorList>
            <person name="Jiang Y."/>
            <person name="Li Z."/>
        </authorList>
    </citation>
    <scope>NUCLEOTIDE SEQUENCE [LARGE SCALE GENOMIC DNA]</scope>
    <source>
        <strain evidence="2 3">J12C1-MA-4</strain>
    </source>
</reference>
<evidence type="ECO:0000313" key="3">
    <source>
        <dbReference type="Proteomes" id="UP000825009"/>
    </source>
</evidence>
<keyword evidence="3" id="KW-1185">Reference proteome</keyword>
<evidence type="ECO:0000313" key="2">
    <source>
        <dbReference type="EMBL" id="QXT38112.1"/>
    </source>
</evidence>
<evidence type="ECO:0000259" key="1">
    <source>
        <dbReference type="Pfam" id="PF19834"/>
    </source>
</evidence>
<gene>
    <name evidence="2" type="ORF">KYE46_09075</name>
</gene>
<name>A0A8F6TSD7_9RHOB</name>
<dbReference type="RefSeq" id="WP_219000309.1">
    <property type="nucleotide sequence ID" value="NZ_CP079194.1"/>
</dbReference>
<organism evidence="2 3">
    <name type="scientific">Gymnodinialimonas ceratoperidinii</name>
    <dbReference type="NCBI Taxonomy" id="2856823"/>
    <lineage>
        <taxon>Bacteria</taxon>
        <taxon>Pseudomonadati</taxon>
        <taxon>Pseudomonadota</taxon>
        <taxon>Alphaproteobacteria</taxon>
        <taxon>Rhodobacterales</taxon>
        <taxon>Paracoccaceae</taxon>
        <taxon>Gymnodinialimonas</taxon>
    </lineage>
</organism>
<dbReference type="InterPro" id="IPR045632">
    <property type="entry name" value="DUF6314"/>
</dbReference>
<sequence>MIALDWFAGRWVLTREITDYRADLVGRFTGSAVWTPQGDGLLQVEDGTLRYGSAPPMQASRRYLWQGQGQGAEIDVFFDDGRPFHRVPAPGQEALHDCPPDTYRVRYAFDGPDRFTTRWRVTGPRKDMLLETLFERD</sequence>
<proteinExistence type="predicted"/>
<dbReference type="KEGG" id="gce:KYE46_09075"/>
<dbReference type="AlphaFoldDB" id="A0A8F6TSD7"/>
<dbReference type="EMBL" id="CP079194">
    <property type="protein sequence ID" value="QXT38112.1"/>
    <property type="molecule type" value="Genomic_DNA"/>
</dbReference>
<dbReference type="Pfam" id="PF19834">
    <property type="entry name" value="DUF6314"/>
    <property type="match status" value="1"/>
</dbReference>